<evidence type="ECO:0000313" key="3">
    <source>
        <dbReference type="Proteomes" id="UP001218218"/>
    </source>
</evidence>
<sequence>MAVRTGLPDSPPASSETSSGTSGRESPRKKRSGLADTGKRHAKVDRMSWKPQRRRNAQHNNMRKVQRSLRESSHRFLRVGWVVQSDDQKKPKWICFPGTIGRKSFIPVFKPFYFRERRPAANSNSVDDILLHLVYRTSAS</sequence>
<dbReference type="AlphaFoldDB" id="A0AAD7ED49"/>
<keyword evidence="3" id="KW-1185">Reference proteome</keyword>
<comment type="caution">
    <text evidence="2">The sequence shown here is derived from an EMBL/GenBank/DDBJ whole genome shotgun (WGS) entry which is preliminary data.</text>
</comment>
<proteinExistence type="predicted"/>
<feature type="region of interest" description="Disordered" evidence="1">
    <location>
        <begin position="1"/>
        <end position="70"/>
    </location>
</feature>
<reference evidence="2" key="1">
    <citation type="submission" date="2023-03" db="EMBL/GenBank/DDBJ databases">
        <title>Massive genome expansion in bonnet fungi (Mycena s.s.) driven by repeated elements and novel gene families across ecological guilds.</title>
        <authorList>
            <consortium name="Lawrence Berkeley National Laboratory"/>
            <person name="Harder C.B."/>
            <person name="Miyauchi S."/>
            <person name="Viragh M."/>
            <person name="Kuo A."/>
            <person name="Thoen E."/>
            <person name="Andreopoulos B."/>
            <person name="Lu D."/>
            <person name="Skrede I."/>
            <person name="Drula E."/>
            <person name="Henrissat B."/>
            <person name="Morin E."/>
            <person name="Kohler A."/>
            <person name="Barry K."/>
            <person name="LaButti K."/>
            <person name="Morin E."/>
            <person name="Salamov A."/>
            <person name="Lipzen A."/>
            <person name="Mereny Z."/>
            <person name="Hegedus B."/>
            <person name="Baldrian P."/>
            <person name="Stursova M."/>
            <person name="Weitz H."/>
            <person name="Taylor A."/>
            <person name="Grigoriev I.V."/>
            <person name="Nagy L.G."/>
            <person name="Martin F."/>
            <person name="Kauserud H."/>
        </authorList>
    </citation>
    <scope>NUCLEOTIDE SEQUENCE</scope>
    <source>
        <strain evidence="2">CBHHK002</strain>
    </source>
</reference>
<evidence type="ECO:0000256" key="1">
    <source>
        <dbReference type="SAM" id="MobiDB-lite"/>
    </source>
</evidence>
<organism evidence="2 3">
    <name type="scientific">Mycena albidolilacea</name>
    <dbReference type="NCBI Taxonomy" id="1033008"/>
    <lineage>
        <taxon>Eukaryota</taxon>
        <taxon>Fungi</taxon>
        <taxon>Dikarya</taxon>
        <taxon>Basidiomycota</taxon>
        <taxon>Agaricomycotina</taxon>
        <taxon>Agaricomycetes</taxon>
        <taxon>Agaricomycetidae</taxon>
        <taxon>Agaricales</taxon>
        <taxon>Marasmiineae</taxon>
        <taxon>Mycenaceae</taxon>
        <taxon>Mycena</taxon>
    </lineage>
</organism>
<gene>
    <name evidence="2" type="ORF">DFH08DRAFT_822431</name>
</gene>
<name>A0AAD7ED49_9AGAR</name>
<dbReference type="Proteomes" id="UP001218218">
    <property type="component" value="Unassembled WGS sequence"/>
</dbReference>
<feature type="compositionally biased region" description="Low complexity" evidence="1">
    <location>
        <begin position="12"/>
        <end position="24"/>
    </location>
</feature>
<feature type="compositionally biased region" description="Basic residues" evidence="1">
    <location>
        <begin position="51"/>
        <end position="67"/>
    </location>
</feature>
<protein>
    <submittedName>
        <fullName evidence="2">Uncharacterized protein</fullName>
    </submittedName>
</protein>
<accession>A0AAD7ED49</accession>
<dbReference type="EMBL" id="JARIHO010000074">
    <property type="protein sequence ID" value="KAJ7311659.1"/>
    <property type="molecule type" value="Genomic_DNA"/>
</dbReference>
<evidence type="ECO:0000313" key="2">
    <source>
        <dbReference type="EMBL" id="KAJ7311659.1"/>
    </source>
</evidence>